<evidence type="ECO:0000313" key="2">
    <source>
        <dbReference type="Proteomes" id="UP000293291"/>
    </source>
</evidence>
<gene>
    <name evidence="1" type="ORF">EUA07_03330</name>
</gene>
<protein>
    <submittedName>
        <fullName evidence="1">Histidine phosphatase family protein</fullName>
    </submittedName>
</protein>
<dbReference type="AlphaFoldDB" id="A0A4Q2SGN2"/>
<dbReference type="Proteomes" id="UP000293291">
    <property type="component" value="Unassembled WGS sequence"/>
</dbReference>
<dbReference type="EMBL" id="SDWU01000003">
    <property type="protein sequence ID" value="RYC03981.1"/>
    <property type="molecule type" value="Genomic_DNA"/>
</dbReference>
<dbReference type="SUPFAM" id="SSF53254">
    <property type="entry name" value="Phosphoglycerate mutase-like"/>
    <property type="match status" value="1"/>
</dbReference>
<keyword evidence="2" id="KW-1185">Reference proteome</keyword>
<proteinExistence type="predicted"/>
<dbReference type="GO" id="GO:0005737">
    <property type="term" value="C:cytoplasm"/>
    <property type="evidence" value="ECO:0007669"/>
    <property type="project" value="TreeGrafter"/>
</dbReference>
<accession>A0A4Q2SGN2</accession>
<dbReference type="OrthoDB" id="9793115at2"/>
<dbReference type="InterPro" id="IPR050275">
    <property type="entry name" value="PGM_Phosphatase"/>
</dbReference>
<dbReference type="PANTHER" id="PTHR48100">
    <property type="entry name" value="BROAD-SPECIFICITY PHOSPHATASE YOR283W-RELATED"/>
    <property type="match status" value="1"/>
</dbReference>
<dbReference type="InterPro" id="IPR029033">
    <property type="entry name" value="His_PPase_superfam"/>
</dbReference>
<dbReference type="GO" id="GO:0016791">
    <property type="term" value="F:phosphatase activity"/>
    <property type="evidence" value="ECO:0007669"/>
    <property type="project" value="TreeGrafter"/>
</dbReference>
<sequence length="222" mass="23230">MAPGSPCRGAAPTTWWGWRVTDLQCAARVFVARHGEALYESELLSDSGGWLSPLGRRQSRDLGARLATERIAAVWCSSMARAVQTAELAAGVLGVDVVVRDGLREFGVGDHAGGTYDSDPFRDTFAAWLAGDLDTRVPGAESGAEVVGRFSDVLAEIADTHRGEAVLVVSHGGAISLAAPALATNLAPAHGWDRPLANCDVVALEADADGWIARSWAGTAIP</sequence>
<dbReference type="CDD" id="cd07067">
    <property type="entry name" value="HP_PGM_like"/>
    <property type="match status" value="1"/>
</dbReference>
<reference evidence="1 2" key="1">
    <citation type="submission" date="2019-01" db="EMBL/GenBank/DDBJ databases">
        <title>Novel species of Nocardioides.</title>
        <authorList>
            <person name="Liu Q."/>
            <person name="Xin Y.-H."/>
        </authorList>
    </citation>
    <scope>NUCLEOTIDE SEQUENCE [LARGE SCALE GENOMIC DNA]</scope>
    <source>
        <strain evidence="1 2">CGMCC 4.6875</strain>
    </source>
</reference>
<dbReference type="SMART" id="SM00855">
    <property type="entry name" value="PGAM"/>
    <property type="match status" value="1"/>
</dbReference>
<comment type="caution">
    <text evidence="1">The sequence shown here is derived from an EMBL/GenBank/DDBJ whole genome shotgun (WGS) entry which is preliminary data.</text>
</comment>
<name>A0A4Q2SGN2_9ACTN</name>
<dbReference type="Gene3D" id="3.40.50.1240">
    <property type="entry name" value="Phosphoglycerate mutase-like"/>
    <property type="match status" value="1"/>
</dbReference>
<dbReference type="PANTHER" id="PTHR48100:SF58">
    <property type="entry name" value="PE-PGRS FAMILY PROTEIN PE_PGRS11"/>
    <property type="match status" value="1"/>
</dbReference>
<evidence type="ECO:0000313" key="1">
    <source>
        <dbReference type="EMBL" id="RYC03981.1"/>
    </source>
</evidence>
<organism evidence="1 2">
    <name type="scientific">Nocardioides ganghwensis</name>
    <dbReference type="NCBI Taxonomy" id="252230"/>
    <lineage>
        <taxon>Bacteria</taxon>
        <taxon>Bacillati</taxon>
        <taxon>Actinomycetota</taxon>
        <taxon>Actinomycetes</taxon>
        <taxon>Propionibacteriales</taxon>
        <taxon>Nocardioidaceae</taxon>
        <taxon>Nocardioides</taxon>
    </lineage>
</organism>
<dbReference type="InterPro" id="IPR013078">
    <property type="entry name" value="His_Pase_superF_clade-1"/>
</dbReference>
<dbReference type="Pfam" id="PF00300">
    <property type="entry name" value="His_Phos_1"/>
    <property type="match status" value="1"/>
</dbReference>